<sequence>MKLIYHRTNFMAEYSPFDVELITLANQQNLCLVSPYIGLDYLKRLIQLSKSWRLITDFEEWIISHQRKEQRENIINFINENPEKIKHISDIHAKVLISEHSAFLGSANFTDKGICQRTEMSVSFSEVEKVQEIKSWFESLWQVAINFTEEQLSDFVKKNENTNHKPRIKKLKSPSKKVMKRASLVDIGTFFKADKDYQSELVKAIKKIKKDKEWLNRFFDLIKELLTDLNIGEESPKITMSVTKDLRMPISIGQRYVIRAKSQQNKVGFILPLELEEMISNNPIAKIDDNYFYDKKKNKEALWVNFDNNIVFSNDRFLFEQWKKAAKVELDRTNYSGYRRAHNPLYYKLVMDLEYRNKILDLCD</sequence>
<dbReference type="InterPro" id="IPR025202">
    <property type="entry name" value="PLD-like_dom"/>
</dbReference>
<dbReference type="Proteomes" id="UP000255515">
    <property type="component" value="Unassembled WGS sequence"/>
</dbReference>
<name>A0A380ZTU5_9FLAO</name>
<dbReference type="Gene3D" id="3.30.870.10">
    <property type="entry name" value="Endonuclease Chain A"/>
    <property type="match status" value="1"/>
</dbReference>
<protein>
    <recommendedName>
        <fullName evidence="1">PLD phosphodiesterase domain-containing protein</fullName>
    </recommendedName>
</protein>
<gene>
    <name evidence="2" type="ORF">NCTC11661_01916</name>
</gene>
<accession>A0A380ZTU5</accession>
<dbReference type="EMBL" id="UFTJ01000003">
    <property type="protein sequence ID" value="SUV52773.1"/>
    <property type="molecule type" value="Genomic_DNA"/>
</dbReference>
<dbReference type="AlphaFoldDB" id="A0A380ZTU5"/>
<evidence type="ECO:0000259" key="1">
    <source>
        <dbReference type="PROSITE" id="PS50035"/>
    </source>
</evidence>
<dbReference type="GO" id="GO:0006793">
    <property type="term" value="P:phosphorus metabolic process"/>
    <property type="evidence" value="ECO:0007669"/>
    <property type="project" value="UniProtKB-ARBA"/>
</dbReference>
<dbReference type="SUPFAM" id="SSF56024">
    <property type="entry name" value="Phospholipase D/nuclease"/>
    <property type="match status" value="1"/>
</dbReference>
<evidence type="ECO:0000313" key="3">
    <source>
        <dbReference type="Proteomes" id="UP000255515"/>
    </source>
</evidence>
<feature type="domain" description="PLD phosphodiesterase" evidence="1">
    <location>
        <begin position="92"/>
        <end position="113"/>
    </location>
</feature>
<organism evidence="2 3">
    <name type="scientific">Bergeyella zoohelcum</name>
    <dbReference type="NCBI Taxonomy" id="1015"/>
    <lineage>
        <taxon>Bacteria</taxon>
        <taxon>Pseudomonadati</taxon>
        <taxon>Bacteroidota</taxon>
        <taxon>Flavobacteriia</taxon>
        <taxon>Flavobacteriales</taxon>
        <taxon>Weeksellaceae</taxon>
        <taxon>Bergeyella</taxon>
    </lineage>
</organism>
<proteinExistence type="predicted"/>
<dbReference type="Pfam" id="PF13091">
    <property type="entry name" value="PLDc_2"/>
    <property type="match status" value="1"/>
</dbReference>
<dbReference type="RefSeq" id="WP_002688103.1">
    <property type="nucleotide sequence ID" value="NZ_UFTJ01000003.1"/>
</dbReference>
<evidence type="ECO:0000313" key="2">
    <source>
        <dbReference type="EMBL" id="SUV52773.1"/>
    </source>
</evidence>
<dbReference type="PROSITE" id="PS50035">
    <property type="entry name" value="PLD"/>
    <property type="match status" value="1"/>
</dbReference>
<reference evidence="2 3" key="1">
    <citation type="submission" date="2018-06" db="EMBL/GenBank/DDBJ databases">
        <authorList>
            <consortium name="Pathogen Informatics"/>
            <person name="Doyle S."/>
        </authorList>
    </citation>
    <scope>NUCLEOTIDE SEQUENCE [LARGE SCALE GENOMIC DNA]</scope>
    <source>
        <strain evidence="2 3">NCTC11661</strain>
    </source>
</reference>
<dbReference type="GO" id="GO:0003824">
    <property type="term" value="F:catalytic activity"/>
    <property type="evidence" value="ECO:0007669"/>
    <property type="project" value="InterPro"/>
</dbReference>
<dbReference type="InterPro" id="IPR001736">
    <property type="entry name" value="PLipase_D/transphosphatidylase"/>
</dbReference>